<evidence type="ECO:0000313" key="2">
    <source>
        <dbReference type="Proteomes" id="UP001054837"/>
    </source>
</evidence>
<gene>
    <name evidence="1" type="ORF">CDAR_562761</name>
</gene>
<organism evidence="1 2">
    <name type="scientific">Caerostris darwini</name>
    <dbReference type="NCBI Taxonomy" id="1538125"/>
    <lineage>
        <taxon>Eukaryota</taxon>
        <taxon>Metazoa</taxon>
        <taxon>Ecdysozoa</taxon>
        <taxon>Arthropoda</taxon>
        <taxon>Chelicerata</taxon>
        <taxon>Arachnida</taxon>
        <taxon>Araneae</taxon>
        <taxon>Araneomorphae</taxon>
        <taxon>Entelegynae</taxon>
        <taxon>Araneoidea</taxon>
        <taxon>Araneidae</taxon>
        <taxon>Caerostris</taxon>
    </lineage>
</organism>
<evidence type="ECO:0000313" key="1">
    <source>
        <dbReference type="EMBL" id="GIY90600.1"/>
    </source>
</evidence>
<dbReference type="EMBL" id="BPLQ01015714">
    <property type="protein sequence ID" value="GIY90600.1"/>
    <property type="molecule type" value="Genomic_DNA"/>
</dbReference>
<dbReference type="Proteomes" id="UP001054837">
    <property type="component" value="Unassembled WGS sequence"/>
</dbReference>
<accession>A0AAV4X9E8</accession>
<comment type="caution">
    <text evidence="1">The sequence shown here is derived from an EMBL/GenBank/DDBJ whole genome shotgun (WGS) entry which is preliminary data.</text>
</comment>
<protein>
    <submittedName>
        <fullName evidence="1">Uncharacterized protein</fullName>
    </submittedName>
</protein>
<keyword evidence="2" id="KW-1185">Reference proteome</keyword>
<name>A0AAV4X9E8_9ARAC</name>
<dbReference type="AlphaFoldDB" id="A0AAV4X9E8"/>
<proteinExistence type="predicted"/>
<sequence length="122" mass="13471">MCSSAAPVCYKIFAAVKTLFRSAASKTSQSNRSSVVRSGSGREFRFLELPALPIKVRRPLWGAPVRPLHQTRQGAAPDLCALLRLPLRPQKVAINMVKLFRCAPVARDNAFLLPARLKTLET</sequence>
<reference evidence="1 2" key="1">
    <citation type="submission" date="2021-06" db="EMBL/GenBank/DDBJ databases">
        <title>Caerostris darwini draft genome.</title>
        <authorList>
            <person name="Kono N."/>
            <person name="Arakawa K."/>
        </authorList>
    </citation>
    <scope>NUCLEOTIDE SEQUENCE [LARGE SCALE GENOMIC DNA]</scope>
</reference>